<reference evidence="2 3" key="1">
    <citation type="journal article" date="2009" name="J. Bacteriol.">
        <title>Complete genome sequence of Robiginitalea biformata HTCC2501.</title>
        <authorList>
            <person name="Oh H.M."/>
            <person name="Giovannoni S.J."/>
            <person name="Lee K."/>
            <person name="Ferriera S."/>
            <person name="Johnson J."/>
            <person name="Cho J.C."/>
        </authorList>
    </citation>
    <scope>NUCLEOTIDE SEQUENCE [LARGE SCALE GENOMIC DNA]</scope>
    <source>
        <strain evidence="3">ATCC BAA-864 / HTCC2501 / KCTC 12146</strain>
    </source>
</reference>
<dbReference type="AlphaFoldDB" id="A4CP51"/>
<proteinExistence type="predicted"/>
<protein>
    <submittedName>
        <fullName evidence="2">Uncharacterized protein</fullName>
    </submittedName>
</protein>
<evidence type="ECO:0000313" key="2">
    <source>
        <dbReference type="EMBL" id="EAR14668.1"/>
    </source>
</evidence>
<name>A4CP51_ROBBH</name>
<dbReference type="KEGG" id="rbi:RB2501_01291"/>
<evidence type="ECO:0000313" key="3">
    <source>
        <dbReference type="Proteomes" id="UP000009049"/>
    </source>
</evidence>
<dbReference type="OrthoDB" id="1464747at2"/>
<dbReference type="STRING" id="313596.RB2501_01291"/>
<accession>A4CP51</accession>
<feature type="chain" id="PRO_5002666618" evidence="1">
    <location>
        <begin position="19"/>
        <end position="532"/>
    </location>
</feature>
<dbReference type="HOGENOM" id="CLU_511784_0_0_10"/>
<dbReference type="RefSeq" id="WP_015755455.1">
    <property type="nucleotide sequence ID" value="NC_013222.1"/>
</dbReference>
<dbReference type="EMBL" id="CP001712">
    <property type="protein sequence ID" value="EAR14668.1"/>
    <property type="molecule type" value="Genomic_DNA"/>
</dbReference>
<organism evidence="2 3">
    <name type="scientific">Robiginitalea biformata (strain ATCC BAA-864 / DSM 15991 / KCTC 12146 / HTCC2501)</name>
    <dbReference type="NCBI Taxonomy" id="313596"/>
    <lineage>
        <taxon>Bacteria</taxon>
        <taxon>Pseudomonadati</taxon>
        <taxon>Bacteroidota</taxon>
        <taxon>Flavobacteriia</taxon>
        <taxon>Flavobacteriales</taxon>
        <taxon>Flavobacteriaceae</taxon>
        <taxon>Robiginitalea</taxon>
    </lineage>
</organism>
<keyword evidence="1" id="KW-0732">Signal</keyword>
<evidence type="ECO:0000256" key="1">
    <source>
        <dbReference type="SAM" id="SignalP"/>
    </source>
</evidence>
<keyword evidence="3" id="KW-1185">Reference proteome</keyword>
<gene>
    <name evidence="2" type="ordered locus">RB2501_01291</name>
</gene>
<sequence>MKKILFVLAFLFTLGVSAQVVKRTAVLLDTLTTAELNALPSSIKVRGSLYYDRTKGNHVTWDPVTVGWVNVGDGLGTARDVGPFTVVDADNATLDAGAVANGNIANDAVTSVKIADGTIVGNDIQDGAVNSAKIADGSITGTDVLDGSIQNTDITPGAILENRLSVTNVPTAGYNLTYDAGGGFTWASLSAQLSTLYPNLDTDGTNDVTIAGSQDVTGEKTFQTTSELVAAARFENEQTGQDVRLQMLADNPTGTPVGFWFGGYADGTNNWFSWSRASDLSSYAMRLDRDNGNMEIFGNIITPGTVDGVDVSALPTTNLASGDQNLPAAVRTIDIDASGQLDIDANGVAAMTIDGSGGIDFPTNTPTVPGEVYGAGYENNDGVVRKGDLFPEMERKINSDITGEPPGSYVITNIIGISRQNAAGQTFGAGTLAAIDNPIPATVVTSATIAMDGWKMYNDETADAATITLSDCEPGETLTVYINRASAPTLAGTGLTFNQLPNTTAFAAATQMAIYFEVSHDGTTVDYFYFER</sequence>
<feature type="signal peptide" evidence="1">
    <location>
        <begin position="1"/>
        <end position="18"/>
    </location>
</feature>
<dbReference type="Proteomes" id="UP000009049">
    <property type="component" value="Chromosome"/>
</dbReference>